<feature type="transmembrane region" description="Helical" evidence="1">
    <location>
        <begin position="95"/>
        <end position="114"/>
    </location>
</feature>
<evidence type="ECO:0000313" key="2">
    <source>
        <dbReference type="EMBL" id="OMO85824.1"/>
    </source>
</evidence>
<protein>
    <submittedName>
        <fullName evidence="2">Pleiotropic drug resistance protein 3-like protein</fullName>
    </submittedName>
</protein>
<dbReference type="EMBL" id="AWUE01017661">
    <property type="protein sequence ID" value="OMO85824.1"/>
    <property type="molecule type" value="Genomic_DNA"/>
</dbReference>
<organism evidence="2 3">
    <name type="scientific">Corchorus olitorius</name>
    <dbReference type="NCBI Taxonomy" id="93759"/>
    <lineage>
        <taxon>Eukaryota</taxon>
        <taxon>Viridiplantae</taxon>
        <taxon>Streptophyta</taxon>
        <taxon>Embryophyta</taxon>
        <taxon>Tracheophyta</taxon>
        <taxon>Spermatophyta</taxon>
        <taxon>Magnoliopsida</taxon>
        <taxon>eudicotyledons</taxon>
        <taxon>Gunneridae</taxon>
        <taxon>Pentapetalae</taxon>
        <taxon>rosids</taxon>
        <taxon>malvids</taxon>
        <taxon>Malvales</taxon>
        <taxon>Malvaceae</taxon>
        <taxon>Grewioideae</taxon>
        <taxon>Apeibeae</taxon>
        <taxon>Corchorus</taxon>
    </lineage>
</organism>
<dbReference type="Proteomes" id="UP000187203">
    <property type="component" value="Unassembled WGS sequence"/>
</dbReference>
<gene>
    <name evidence="2" type="ORF">COLO4_21415</name>
</gene>
<proteinExistence type="predicted"/>
<accession>A0A1R3ITD3</accession>
<dbReference type="AlphaFoldDB" id="A0A1R3ITD3"/>
<keyword evidence="1" id="KW-0472">Membrane</keyword>
<keyword evidence="1" id="KW-0812">Transmembrane</keyword>
<sequence length="143" mass="16093">MLWNLQGEKLLKGLVQISEENMGETMQTMEDIFEMLISGSLFFVIKGILRPANRRKGSAHGHLNVYLNVSLSMILAFSHLWGSGAHYDEGYVGKVARFIMGLIVVCHVVTLSMFSKKIFLLDNDAHMFFPVATSTYNIISIHI</sequence>
<evidence type="ECO:0000256" key="1">
    <source>
        <dbReference type="SAM" id="Phobius"/>
    </source>
</evidence>
<keyword evidence="3" id="KW-1185">Reference proteome</keyword>
<feature type="transmembrane region" description="Helical" evidence="1">
    <location>
        <begin position="32"/>
        <end position="49"/>
    </location>
</feature>
<evidence type="ECO:0000313" key="3">
    <source>
        <dbReference type="Proteomes" id="UP000187203"/>
    </source>
</evidence>
<comment type="caution">
    <text evidence="2">The sequence shown here is derived from an EMBL/GenBank/DDBJ whole genome shotgun (WGS) entry which is preliminary data.</text>
</comment>
<keyword evidence="1" id="KW-1133">Transmembrane helix</keyword>
<reference evidence="3" key="1">
    <citation type="submission" date="2013-09" db="EMBL/GenBank/DDBJ databases">
        <title>Corchorus olitorius genome sequencing.</title>
        <authorList>
            <person name="Alam M."/>
            <person name="Haque M.S."/>
            <person name="Islam M.S."/>
            <person name="Emdad E.M."/>
            <person name="Islam M.M."/>
            <person name="Ahmed B."/>
            <person name="Halim A."/>
            <person name="Hossen Q.M.M."/>
            <person name="Hossain M.Z."/>
            <person name="Ahmed R."/>
            <person name="Khan M.M."/>
            <person name="Islam R."/>
            <person name="Rashid M.M."/>
            <person name="Khan S.A."/>
            <person name="Rahman M.S."/>
            <person name="Alam M."/>
            <person name="Yahiya A.S."/>
            <person name="Khan M.S."/>
            <person name="Azam M.S."/>
            <person name="Haque T."/>
            <person name="Lashkar M.Z.H."/>
            <person name="Akhand A.I."/>
            <person name="Morshed G."/>
            <person name="Roy S."/>
            <person name="Uddin K.S."/>
            <person name="Rabeya T."/>
            <person name="Hossain A.S."/>
            <person name="Chowdhury A."/>
            <person name="Snigdha A.R."/>
            <person name="Mortoza M.S."/>
            <person name="Matin S.A."/>
            <person name="Hoque S.M.E."/>
            <person name="Islam M.K."/>
            <person name="Roy D.K."/>
            <person name="Haider R."/>
            <person name="Moosa M.M."/>
            <person name="Elias S.M."/>
            <person name="Hasan A.M."/>
            <person name="Jahan S."/>
            <person name="Shafiuddin M."/>
            <person name="Mahmood N."/>
            <person name="Shommy N.S."/>
        </authorList>
    </citation>
    <scope>NUCLEOTIDE SEQUENCE [LARGE SCALE GENOMIC DNA]</scope>
    <source>
        <strain evidence="3">cv. O-4</strain>
    </source>
</reference>
<feature type="transmembrane region" description="Helical" evidence="1">
    <location>
        <begin position="61"/>
        <end position="83"/>
    </location>
</feature>
<name>A0A1R3ITD3_9ROSI</name>